<dbReference type="InterPro" id="IPR015376">
    <property type="entry name" value="Znr_NADH_PPase"/>
</dbReference>
<dbReference type="InterPro" id="IPR015797">
    <property type="entry name" value="NUDIX_hydrolase-like_dom_sf"/>
</dbReference>
<comment type="catalytic activity">
    <reaction evidence="9">
        <text>a 5'-end NAD(+)-phospho-ribonucleoside in mRNA + H2O = a 5'-end phospho-adenosine-phospho-ribonucleoside in mRNA + beta-nicotinamide D-ribonucleotide + 2 H(+)</text>
        <dbReference type="Rhea" id="RHEA:60876"/>
        <dbReference type="Rhea" id="RHEA-COMP:15698"/>
        <dbReference type="Rhea" id="RHEA-COMP:15719"/>
        <dbReference type="ChEBI" id="CHEBI:14649"/>
        <dbReference type="ChEBI" id="CHEBI:15377"/>
        <dbReference type="ChEBI" id="CHEBI:15378"/>
        <dbReference type="ChEBI" id="CHEBI:144029"/>
        <dbReference type="ChEBI" id="CHEBI:144051"/>
    </reaction>
    <physiologicalReaction direction="left-to-right" evidence="9">
        <dbReference type="Rhea" id="RHEA:60877"/>
    </physiologicalReaction>
</comment>
<evidence type="ECO:0000256" key="10">
    <source>
        <dbReference type="ARBA" id="ARBA00047501"/>
    </source>
</evidence>
<dbReference type="HOGENOM" id="CLU_037162_0_4_1"/>
<feature type="non-terminal residue" evidence="14">
    <location>
        <position position="1"/>
    </location>
</feature>
<comment type="catalytic activity">
    <reaction evidence="12">
        <text>NADH + H2O = reduced beta-nicotinamide D-ribonucleotide + AMP + 2 H(+)</text>
        <dbReference type="Rhea" id="RHEA:48868"/>
        <dbReference type="ChEBI" id="CHEBI:15377"/>
        <dbReference type="ChEBI" id="CHEBI:15378"/>
        <dbReference type="ChEBI" id="CHEBI:57945"/>
        <dbReference type="ChEBI" id="CHEBI:90832"/>
        <dbReference type="ChEBI" id="CHEBI:456215"/>
        <dbReference type="EC" id="3.6.1.22"/>
    </reaction>
    <physiologicalReaction direction="left-to-right" evidence="12">
        <dbReference type="Rhea" id="RHEA:48869"/>
    </physiologicalReaction>
</comment>
<dbReference type="PROSITE" id="PS51462">
    <property type="entry name" value="NUDIX"/>
    <property type="match status" value="1"/>
</dbReference>
<evidence type="ECO:0000256" key="1">
    <source>
        <dbReference type="ARBA" id="ARBA00001946"/>
    </source>
</evidence>
<dbReference type="NCBIfam" id="NF001299">
    <property type="entry name" value="PRK00241.1"/>
    <property type="match status" value="1"/>
</dbReference>
<dbReference type="GO" id="GO:0019677">
    <property type="term" value="P:NAD+ catabolic process"/>
    <property type="evidence" value="ECO:0007669"/>
    <property type="project" value="TreeGrafter"/>
</dbReference>
<dbReference type="GO" id="GO:0006742">
    <property type="term" value="P:NADP+ catabolic process"/>
    <property type="evidence" value="ECO:0007669"/>
    <property type="project" value="TreeGrafter"/>
</dbReference>
<dbReference type="AlphaFoldDB" id="R7TKF6"/>
<dbReference type="EC" id="3.6.1.22" evidence="4"/>
<evidence type="ECO:0000256" key="2">
    <source>
        <dbReference type="ARBA" id="ARBA00001947"/>
    </source>
</evidence>
<dbReference type="InterPro" id="IPR050241">
    <property type="entry name" value="NAD-cap_RNA_hydrolase_NudC"/>
</dbReference>
<evidence type="ECO:0000256" key="4">
    <source>
        <dbReference type="ARBA" id="ARBA00012381"/>
    </source>
</evidence>
<dbReference type="InterPro" id="IPR000086">
    <property type="entry name" value="NUDIX_hydrolase_dom"/>
</dbReference>
<dbReference type="Pfam" id="PF09296">
    <property type="entry name" value="NUDIX-like"/>
    <property type="match status" value="1"/>
</dbReference>
<dbReference type="PROSITE" id="PS00893">
    <property type="entry name" value="NUDIX_BOX"/>
    <property type="match status" value="1"/>
</dbReference>
<dbReference type="PANTHER" id="PTHR42904:SF6">
    <property type="entry name" value="NAD-CAPPED RNA HYDROLASE NUDT12"/>
    <property type="match status" value="1"/>
</dbReference>
<dbReference type="Proteomes" id="UP000014760">
    <property type="component" value="Unassembled WGS sequence"/>
</dbReference>
<comment type="cofactor">
    <cofactor evidence="1">
        <name>Mg(2+)</name>
        <dbReference type="ChEBI" id="CHEBI:18420"/>
    </cofactor>
</comment>
<gene>
    <name evidence="14" type="ORF">CAPTEDRAFT_34883</name>
</gene>
<dbReference type="GO" id="GO:0035529">
    <property type="term" value="F:NADH pyrophosphatase activity"/>
    <property type="evidence" value="ECO:0007669"/>
    <property type="project" value="TreeGrafter"/>
</dbReference>
<evidence type="ECO:0000256" key="6">
    <source>
        <dbReference type="ARBA" id="ARBA00022801"/>
    </source>
</evidence>
<comment type="catalytic activity">
    <reaction evidence="10">
        <text>NADPH + H2O = reduced beta-nicotinamide D-ribonucleotide + adenosine 2',5'-bisphosphate + 2 H(+)</text>
        <dbReference type="Rhea" id="RHEA:60820"/>
        <dbReference type="ChEBI" id="CHEBI:15377"/>
        <dbReference type="ChEBI" id="CHEBI:15378"/>
        <dbReference type="ChEBI" id="CHEBI:57783"/>
        <dbReference type="ChEBI" id="CHEBI:90832"/>
        <dbReference type="ChEBI" id="CHEBI:194156"/>
    </reaction>
    <physiologicalReaction direction="left-to-right" evidence="10">
        <dbReference type="Rhea" id="RHEA:60821"/>
    </physiologicalReaction>
</comment>
<evidence type="ECO:0000313" key="14">
    <source>
        <dbReference type="EMBL" id="ELT92026.1"/>
    </source>
</evidence>
<dbReference type="Pfam" id="PF00293">
    <property type="entry name" value="NUDIX"/>
    <property type="match status" value="1"/>
</dbReference>
<dbReference type="InterPro" id="IPR020084">
    <property type="entry name" value="NUDIX_hydrolase_CS"/>
</dbReference>
<keyword evidence="6" id="KW-0378">Hydrolase</keyword>
<feature type="non-terminal residue" evidence="14">
    <location>
        <position position="309"/>
    </location>
</feature>
<evidence type="ECO:0000256" key="8">
    <source>
        <dbReference type="ARBA" id="ARBA00023027"/>
    </source>
</evidence>
<dbReference type="Gene3D" id="3.90.79.10">
    <property type="entry name" value="Nucleoside Triphosphate Pyrophosphohydrolase"/>
    <property type="match status" value="1"/>
</dbReference>
<dbReference type="GO" id="GO:0005829">
    <property type="term" value="C:cytosol"/>
    <property type="evidence" value="ECO:0007669"/>
    <property type="project" value="TreeGrafter"/>
</dbReference>
<protein>
    <recommendedName>
        <fullName evidence="4">NAD(+) diphosphatase</fullName>
        <ecNumber evidence="4">3.6.1.22</ecNumber>
    </recommendedName>
</protein>
<comment type="cofactor">
    <cofactor evidence="2">
        <name>Zn(2+)</name>
        <dbReference type="ChEBI" id="CHEBI:29105"/>
    </cofactor>
</comment>
<dbReference type="SUPFAM" id="SSF55811">
    <property type="entry name" value="Nudix"/>
    <property type="match status" value="1"/>
</dbReference>
<evidence type="ECO:0000313" key="15">
    <source>
        <dbReference type="EnsemblMetazoa" id="CapteP34883"/>
    </source>
</evidence>
<dbReference type="InterPro" id="IPR015375">
    <property type="entry name" value="NADH_PPase-like_N"/>
</dbReference>
<sequence length="309" mass="34803">NFFSNSTIQRQSKLRTDENWIQEKMTDNKTRYVLMNRNEIVVIPTNKRHLTLLNVNYEMIEKYLPANNRNFVFLGEQDKQCIFAVHLEKLVLAEIVKLHQEARVIHAFPGALKLRQDEASLYSHAVGMLSWQRSQRFCSVCGNATVIKDAGYKLTCSNHKCSTHKGAVSASYPRVDPTIISAVISPDQSRTVLARQPRFPPGMFSCIAGFVEPGESVEACCVREVEEEVGLRVHDVSYLSSQFWPMPASLMLGCLATADGELSVDSAELEDGRWFTREEVVDMMCGRHAGGLFVPPVQAIAHQLLQTWV</sequence>
<dbReference type="EMBL" id="KB310285">
    <property type="protein sequence ID" value="ELT92026.1"/>
    <property type="molecule type" value="Genomic_DNA"/>
</dbReference>
<dbReference type="EMBL" id="AMQN01013531">
    <property type="status" value="NOT_ANNOTATED_CDS"/>
    <property type="molecule type" value="Genomic_DNA"/>
</dbReference>
<reference evidence="16" key="1">
    <citation type="submission" date="2012-12" db="EMBL/GenBank/DDBJ databases">
        <authorList>
            <person name="Hellsten U."/>
            <person name="Grimwood J."/>
            <person name="Chapman J.A."/>
            <person name="Shapiro H."/>
            <person name="Aerts A."/>
            <person name="Otillar R.P."/>
            <person name="Terry A.Y."/>
            <person name="Boore J.L."/>
            <person name="Simakov O."/>
            <person name="Marletaz F."/>
            <person name="Cho S.-J."/>
            <person name="Edsinger-Gonzales E."/>
            <person name="Havlak P."/>
            <person name="Kuo D.-H."/>
            <person name="Larsson T."/>
            <person name="Lv J."/>
            <person name="Arendt D."/>
            <person name="Savage R."/>
            <person name="Osoegawa K."/>
            <person name="de Jong P."/>
            <person name="Lindberg D.R."/>
            <person name="Seaver E.C."/>
            <person name="Weisblat D.A."/>
            <person name="Putnam N.H."/>
            <person name="Grigoriev I.V."/>
            <person name="Rokhsar D.S."/>
        </authorList>
    </citation>
    <scope>NUCLEOTIDE SEQUENCE</scope>
    <source>
        <strain evidence="16">I ESC-2004</strain>
    </source>
</reference>
<comment type="similarity">
    <text evidence="3">Belongs to the Nudix hydrolase family. NudC subfamily.</text>
</comment>
<name>R7TKF6_CAPTE</name>
<evidence type="ECO:0000256" key="9">
    <source>
        <dbReference type="ARBA" id="ARBA00023679"/>
    </source>
</evidence>
<dbReference type="GO" id="GO:0046872">
    <property type="term" value="F:metal ion binding"/>
    <property type="evidence" value="ECO:0007669"/>
    <property type="project" value="UniProtKB-KW"/>
</dbReference>
<accession>R7TKF6</accession>
<reference evidence="14 16" key="2">
    <citation type="journal article" date="2013" name="Nature">
        <title>Insights into bilaterian evolution from three spiralian genomes.</title>
        <authorList>
            <person name="Simakov O."/>
            <person name="Marletaz F."/>
            <person name="Cho S.J."/>
            <person name="Edsinger-Gonzales E."/>
            <person name="Havlak P."/>
            <person name="Hellsten U."/>
            <person name="Kuo D.H."/>
            <person name="Larsson T."/>
            <person name="Lv J."/>
            <person name="Arendt D."/>
            <person name="Savage R."/>
            <person name="Osoegawa K."/>
            <person name="de Jong P."/>
            <person name="Grimwood J."/>
            <person name="Chapman J.A."/>
            <person name="Shapiro H."/>
            <person name="Aerts A."/>
            <person name="Otillar R.P."/>
            <person name="Terry A.Y."/>
            <person name="Boore J.L."/>
            <person name="Grigoriev I.V."/>
            <person name="Lindberg D.R."/>
            <person name="Seaver E.C."/>
            <person name="Weisblat D.A."/>
            <person name="Putnam N.H."/>
            <person name="Rokhsar D.S."/>
        </authorList>
    </citation>
    <scope>NUCLEOTIDE SEQUENCE</scope>
    <source>
        <strain evidence="14 16">I ESC-2004</strain>
    </source>
</reference>
<proteinExistence type="inferred from homology"/>
<evidence type="ECO:0000259" key="13">
    <source>
        <dbReference type="PROSITE" id="PS51462"/>
    </source>
</evidence>
<dbReference type="Gene3D" id="3.90.79.20">
    <property type="match status" value="1"/>
</dbReference>
<organism evidence="14">
    <name type="scientific">Capitella teleta</name>
    <name type="common">Polychaete worm</name>
    <dbReference type="NCBI Taxonomy" id="283909"/>
    <lineage>
        <taxon>Eukaryota</taxon>
        <taxon>Metazoa</taxon>
        <taxon>Spiralia</taxon>
        <taxon>Lophotrochozoa</taxon>
        <taxon>Annelida</taxon>
        <taxon>Polychaeta</taxon>
        <taxon>Sedentaria</taxon>
        <taxon>Scolecida</taxon>
        <taxon>Capitellidae</taxon>
        <taxon>Capitella</taxon>
    </lineage>
</organism>
<evidence type="ECO:0000313" key="16">
    <source>
        <dbReference type="Proteomes" id="UP000014760"/>
    </source>
</evidence>
<keyword evidence="5" id="KW-0479">Metal-binding</keyword>
<evidence type="ECO:0000256" key="12">
    <source>
        <dbReference type="ARBA" id="ARBA00049264"/>
    </source>
</evidence>
<evidence type="ECO:0000256" key="7">
    <source>
        <dbReference type="ARBA" id="ARBA00022842"/>
    </source>
</evidence>
<dbReference type="GO" id="GO:0005777">
    <property type="term" value="C:peroxisome"/>
    <property type="evidence" value="ECO:0007669"/>
    <property type="project" value="TreeGrafter"/>
</dbReference>
<dbReference type="Pfam" id="PF09297">
    <property type="entry name" value="Zn_ribbon_NUD"/>
    <property type="match status" value="1"/>
</dbReference>
<dbReference type="PANTHER" id="PTHR42904">
    <property type="entry name" value="NUDIX HYDROLASE, NUDC SUBFAMILY"/>
    <property type="match status" value="1"/>
</dbReference>
<dbReference type="STRING" id="283909.R7TKF6"/>
<dbReference type="InterPro" id="IPR049734">
    <property type="entry name" value="NudC-like_C"/>
</dbReference>
<reference evidence="15" key="3">
    <citation type="submission" date="2015-06" db="UniProtKB">
        <authorList>
            <consortium name="EnsemblMetazoa"/>
        </authorList>
    </citation>
    <scope>IDENTIFICATION</scope>
</reference>
<keyword evidence="16" id="KW-1185">Reference proteome</keyword>
<keyword evidence="7" id="KW-0460">Magnesium</keyword>
<evidence type="ECO:0000256" key="11">
    <source>
        <dbReference type="ARBA" id="ARBA00049196"/>
    </source>
</evidence>
<evidence type="ECO:0000256" key="3">
    <source>
        <dbReference type="ARBA" id="ARBA00009595"/>
    </source>
</evidence>
<feature type="domain" description="Nudix hydrolase" evidence="13">
    <location>
        <begin position="173"/>
        <end position="306"/>
    </location>
</feature>
<comment type="catalytic activity">
    <reaction evidence="11">
        <text>NAD(+) + H2O = beta-nicotinamide D-ribonucleotide + AMP + 2 H(+)</text>
        <dbReference type="Rhea" id="RHEA:11800"/>
        <dbReference type="ChEBI" id="CHEBI:14649"/>
        <dbReference type="ChEBI" id="CHEBI:15377"/>
        <dbReference type="ChEBI" id="CHEBI:15378"/>
        <dbReference type="ChEBI" id="CHEBI:57540"/>
        <dbReference type="ChEBI" id="CHEBI:456215"/>
        <dbReference type="EC" id="3.6.1.22"/>
    </reaction>
    <physiologicalReaction direction="left-to-right" evidence="11">
        <dbReference type="Rhea" id="RHEA:11801"/>
    </physiologicalReaction>
</comment>
<dbReference type="OrthoDB" id="10249612at2759"/>
<dbReference type="OMA" id="PGQTEIH"/>
<dbReference type="CDD" id="cd03429">
    <property type="entry name" value="NUDIX_NADH_pyrophosphatase_Nudt13"/>
    <property type="match status" value="1"/>
</dbReference>
<evidence type="ECO:0000256" key="5">
    <source>
        <dbReference type="ARBA" id="ARBA00022723"/>
    </source>
</evidence>
<dbReference type="EnsemblMetazoa" id="CapteT34883">
    <property type="protein sequence ID" value="CapteP34883"/>
    <property type="gene ID" value="CapteG34883"/>
</dbReference>
<keyword evidence="8" id="KW-0520">NAD</keyword>